<protein>
    <recommendedName>
        <fullName evidence="6">HAT C-terminal dimerisation domain-containing protein</fullName>
    </recommendedName>
</protein>
<comment type="subcellular location">
    <subcellularLocation>
        <location evidence="1">Nucleus</location>
    </subcellularLocation>
</comment>
<evidence type="ECO:0000256" key="3">
    <source>
        <dbReference type="ARBA" id="ARBA00022771"/>
    </source>
</evidence>
<dbReference type="InterPro" id="IPR008906">
    <property type="entry name" value="HATC_C_dom"/>
</dbReference>
<evidence type="ECO:0000256" key="2">
    <source>
        <dbReference type="ARBA" id="ARBA00022723"/>
    </source>
</evidence>
<organism evidence="7 8">
    <name type="scientific">Paxillus rubicundulus Ve08.2h10</name>
    <dbReference type="NCBI Taxonomy" id="930991"/>
    <lineage>
        <taxon>Eukaryota</taxon>
        <taxon>Fungi</taxon>
        <taxon>Dikarya</taxon>
        <taxon>Basidiomycota</taxon>
        <taxon>Agaricomycotina</taxon>
        <taxon>Agaricomycetes</taxon>
        <taxon>Agaricomycetidae</taxon>
        <taxon>Boletales</taxon>
        <taxon>Paxilineae</taxon>
        <taxon>Paxillaceae</taxon>
        <taxon>Paxillus</taxon>
    </lineage>
</organism>
<feature type="domain" description="HAT C-terminal dimerisation" evidence="6">
    <location>
        <begin position="214"/>
        <end position="290"/>
    </location>
</feature>
<name>A0A0D0DEQ9_9AGAM</name>
<reference evidence="7 8" key="1">
    <citation type="submission" date="2014-04" db="EMBL/GenBank/DDBJ databases">
        <authorList>
            <consortium name="DOE Joint Genome Institute"/>
            <person name="Kuo A."/>
            <person name="Kohler A."/>
            <person name="Jargeat P."/>
            <person name="Nagy L.G."/>
            <person name="Floudas D."/>
            <person name="Copeland A."/>
            <person name="Barry K.W."/>
            <person name="Cichocki N."/>
            <person name="Veneault-Fourrey C."/>
            <person name="LaButti K."/>
            <person name="Lindquist E.A."/>
            <person name="Lipzen A."/>
            <person name="Lundell T."/>
            <person name="Morin E."/>
            <person name="Murat C."/>
            <person name="Sun H."/>
            <person name="Tunlid A."/>
            <person name="Henrissat B."/>
            <person name="Grigoriev I.V."/>
            <person name="Hibbett D.S."/>
            <person name="Martin F."/>
            <person name="Nordberg H.P."/>
            <person name="Cantor M.N."/>
            <person name="Hua S.X."/>
        </authorList>
    </citation>
    <scope>NUCLEOTIDE SEQUENCE [LARGE SCALE GENOMIC DNA]</scope>
    <source>
        <strain evidence="7 8">Ve08.2h10</strain>
    </source>
</reference>
<keyword evidence="2" id="KW-0479">Metal-binding</keyword>
<feature type="non-terminal residue" evidence="7">
    <location>
        <position position="1"/>
    </location>
</feature>
<dbReference type="SUPFAM" id="SSF53098">
    <property type="entry name" value="Ribonuclease H-like"/>
    <property type="match status" value="1"/>
</dbReference>
<dbReference type="GO" id="GO:0008270">
    <property type="term" value="F:zinc ion binding"/>
    <property type="evidence" value="ECO:0007669"/>
    <property type="project" value="UniProtKB-KW"/>
</dbReference>
<dbReference type="InterPro" id="IPR052035">
    <property type="entry name" value="ZnF_BED_domain_contain"/>
</dbReference>
<dbReference type="EMBL" id="KN827692">
    <property type="protein sequence ID" value="KIK76070.1"/>
    <property type="molecule type" value="Genomic_DNA"/>
</dbReference>
<keyword evidence="8" id="KW-1185">Reference proteome</keyword>
<proteinExistence type="predicted"/>
<keyword evidence="4" id="KW-0862">Zinc</keyword>
<sequence>LLLDMPIRWSSTYVMIDWAEKKKKFVDAFVYQLGECQPTPGKCDQVVQMKLTANERMCIGLFASFLAHADNAQQSFSSDSGPSLYLALPALEALHKAWGSCSEQSKYEVFHTGLVAAVGKISPVPYTMVMLLDPNGKDSHFKKHWGEDLHNEVLENAEKISIIWSCMVRITPAHYPQKQVGKLHKLLQELSSDEDGGGGTEDKVVKQSPWLKEFNLYLKSATLLPARMSIVQWWGINAPIYPVWASLAHDYLAIMSSSVSSERAFSAAAQTITKHCNQLKSDIVEAIQVLHMLYNHDLIFHEPGPSSALELELEGDDEVGDIEVEKQSKESLDWILELFDDSNEE</sequence>
<dbReference type="GO" id="GO:0046983">
    <property type="term" value="F:protein dimerization activity"/>
    <property type="evidence" value="ECO:0007669"/>
    <property type="project" value="InterPro"/>
</dbReference>
<gene>
    <name evidence="7" type="ORF">PAXRUDRAFT_171002</name>
</gene>
<keyword evidence="3" id="KW-0863">Zinc-finger</keyword>
<dbReference type="HOGENOM" id="CLU_009123_2_1_1"/>
<dbReference type="InParanoid" id="A0A0D0DEQ9"/>
<dbReference type="PANTHER" id="PTHR46481">
    <property type="entry name" value="ZINC FINGER BED DOMAIN-CONTAINING PROTEIN 4"/>
    <property type="match status" value="1"/>
</dbReference>
<dbReference type="AlphaFoldDB" id="A0A0D0DEQ9"/>
<accession>A0A0D0DEQ9</accession>
<evidence type="ECO:0000256" key="4">
    <source>
        <dbReference type="ARBA" id="ARBA00022833"/>
    </source>
</evidence>
<dbReference type="InterPro" id="IPR012337">
    <property type="entry name" value="RNaseH-like_sf"/>
</dbReference>
<dbReference type="PANTHER" id="PTHR46481:SF10">
    <property type="entry name" value="ZINC FINGER BED DOMAIN-CONTAINING PROTEIN 39"/>
    <property type="match status" value="1"/>
</dbReference>
<dbReference type="GO" id="GO:0005634">
    <property type="term" value="C:nucleus"/>
    <property type="evidence" value="ECO:0007669"/>
    <property type="project" value="UniProtKB-SubCell"/>
</dbReference>
<evidence type="ECO:0000259" key="6">
    <source>
        <dbReference type="Pfam" id="PF05699"/>
    </source>
</evidence>
<keyword evidence="5" id="KW-0539">Nucleus</keyword>
<evidence type="ECO:0000256" key="1">
    <source>
        <dbReference type="ARBA" id="ARBA00004123"/>
    </source>
</evidence>
<evidence type="ECO:0000313" key="7">
    <source>
        <dbReference type="EMBL" id="KIK76070.1"/>
    </source>
</evidence>
<reference evidence="8" key="2">
    <citation type="submission" date="2015-01" db="EMBL/GenBank/DDBJ databases">
        <title>Evolutionary Origins and Diversification of the Mycorrhizal Mutualists.</title>
        <authorList>
            <consortium name="DOE Joint Genome Institute"/>
            <consortium name="Mycorrhizal Genomics Consortium"/>
            <person name="Kohler A."/>
            <person name="Kuo A."/>
            <person name="Nagy L.G."/>
            <person name="Floudas D."/>
            <person name="Copeland A."/>
            <person name="Barry K.W."/>
            <person name="Cichocki N."/>
            <person name="Veneault-Fourrey C."/>
            <person name="LaButti K."/>
            <person name="Lindquist E.A."/>
            <person name="Lipzen A."/>
            <person name="Lundell T."/>
            <person name="Morin E."/>
            <person name="Murat C."/>
            <person name="Riley R."/>
            <person name="Ohm R."/>
            <person name="Sun H."/>
            <person name="Tunlid A."/>
            <person name="Henrissat B."/>
            <person name="Grigoriev I.V."/>
            <person name="Hibbett D.S."/>
            <person name="Martin F."/>
        </authorList>
    </citation>
    <scope>NUCLEOTIDE SEQUENCE [LARGE SCALE GENOMIC DNA]</scope>
    <source>
        <strain evidence="8">Ve08.2h10</strain>
    </source>
</reference>
<dbReference type="Proteomes" id="UP000054538">
    <property type="component" value="Unassembled WGS sequence"/>
</dbReference>
<dbReference type="OrthoDB" id="2690041at2759"/>
<evidence type="ECO:0000256" key="5">
    <source>
        <dbReference type="ARBA" id="ARBA00023242"/>
    </source>
</evidence>
<dbReference type="Pfam" id="PF05699">
    <property type="entry name" value="Dimer_Tnp_hAT"/>
    <property type="match status" value="1"/>
</dbReference>
<evidence type="ECO:0000313" key="8">
    <source>
        <dbReference type="Proteomes" id="UP000054538"/>
    </source>
</evidence>